<dbReference type="HOGENOM" id="CLU_2601162_0_0_6"/>
<proteinExistence type="predicted"/>
<dbReference type="KEGG" id="gsn:YC6258_04058"/>
<dbReference type="Proteomes" id="UP000032266">
    <property type="component" value="Chromosome"/>
</dbReference>
<dbReference type="RefSeq" id="WP_044618190.1">
    <property type="nucleotide sequence ID" value="NZ_CP007142.1"/>
</dbReference>
<dbReference type="AlphaFoldDB" id="A0A0C5W087"/>
<evidence type="ECO:0000313" key="1">
    <source>
        <dbReference type="EMBL" id="AJQ96094.1"/>
    </source>
</evidence>
<dbReference type="EMBL" id="CP007142">
    <property type="protein sequence ID" value="AJQ96094.1"/>
    <property type="molecule type" value="Genomic_DNA"/>
</dbReference>
<accession>A0A0C5W087</accession>
<gene>
    <name evidence="1" type="ORF">YC6258_04058</name>
</gene>
<reference evidence="1 2" key="1">
    <citation type="submission" date="2014-01" db="EMBL/GenBank/DDBJ databases">
        <title>Full genme sequencing of cellulolytic bacterium Gynuella sunshinyii YC6258T gen. nov., sp. nov.</title>
        <authorList>
            <person name="Khan H."/>
            <person name="Chung E.J."/>
            <person name="Chung Y.R."/>
        </authorList>
    </citation>
    <scope>NUCLEOTIDE SEQUENCE [LARGE SCALE GENOMIC DNA]</scope>
    <source>
        <strain evidence="1 2">YC6258</strain>
    </source>
</reference>
<name>A0A0C5W087_9GAMM</name>
<protein>
    <submittedName>
        <fullName evidence="1">Uncharacterized protein</fullName>
    </submittedName>
</protein>
<sequence length="78" mass="8389">MTNANPSPVKSPSIKNLELIRQDLCTTIITINGTQALAQLLAESDDENTACIARAACGFIEHICIKLDNIHIALGDLQ</sequence>
<keyword evidence="2" id="KW-1185">Reference proteome</keyword>
<organism evidence="1 2">
    <name type="scientific">Gynuella sunshinyii YC6258</name>
    <dbReference type="NCBI Taxonomy" id="1445510"/>
    <lineage>
        <taxon>Bacteria</taxon>
        <taxon>Pseudomonadati</taxon>
        <taxon>Pseudomonadota</taxon>
        <taxon>Gammaproteobacteria</taxon>
        <taxon>Oceanospirillales</taxon>
        <taxon>Saccharospirillaceae</taxon>
        <taxon>Gynuella</taxon>
    </lineage>
</organism>
<evidence type="ECO:0000313" key="2">
    <source>
        <dbReference type="Proteomes" id="UP000032266"/>
    </source>
</evidence>